<accession>A0A7E4W4B1</accession>
<evidence type="ECO:0000313" key="3">
    <source>
        <dbReference type="WBParaSite" id="Pan_g6353.t1"/>
    </source>
</evidence>
<feature type="region of interest" description="Disordered" evidence="1">
    <location>
        <begin position="149"/>
        <end position="171"/>
    </location>
</feature>
<reference evidence="2" key="1">
    <citation type="journal article" date="2013" name="Genetics">
        <title>The draft genome and transcriptome of Panagrellus redivivus are shaped by the harsh demands of a free-living lifestyle.</title>
        <authorList>
            <person name="Srinivasan J."/>
            <person name="Dillman A.R."/>
            <person name="Macchietto M.G."/>
            <person name="Heikkinen L."/>
            <person name="Lakso M."/>
            <person name="Fracchia K.M."/>
            <person name="Antoshechkin I."/>
            <person name="Mortazavi A."/>
            <person name="Wong G."/>
            <person name="Sternberg P.W."/>
        </authorList>
    </citation>
    <scope>NUCLEOTIDE SEQUENCE [LARGE SCALE GENOMIC DNA]</scope>
    <source>
        <strain evidence="2">MT8872</strain>
    </source>
</reference>
<evidence type="ECO:0000313" key="2">
    <source>
        <dbReference type="Proteomes" id="UP000492821"/>
    </source>
</evidence>
<dbReference type="AlphaFoldDB" id="A0A7E4W4B1"/>
<sequence>MHPDRPDVDLRKVEKIDLEEESGWTPYCVLLWPARSTASTLNLFIDAELKPLWQIDLDEIDTRFVACYEARYVEHFVDASFERFVDHIAMNLFGEVIFKNRCIPTTVVKEQKGREPNGRRQLKAEYIECFECNSLRLLQWHVHRQLSERPSPLAPGPPQHLQRMRDHPSPGRYRLRTSDTHLLGRRNLRVSSPPQWGVISRFRGHFCQHSSGMLAVGAAKLHQIRCEHMVMEAVFIGIEF</sequence>
<reference evidence="3" key="2">
    <citation type="submission" date="2020-10" db="UniProtKB">
        <authorList>
            <consortium name="WormBaseParasite"/>
        </authorList>
    </citation>
    <scope>IDENTIFICATION</scope>
</reference>
<organism evidence="2 3">
    <name type="scientific">Panagrellus redivivus</name>
    <name type="common">Microworm</name>
    <dbReference type="NCBI Taxonomy" id="6233"/>
    <lineage>
        <taxon>Eukaryota</taxon>
        <taxon>Metazoa</taxon>
        <taxon>Ecdysozoa</taxon>
        <taxon>Nematoda</taxon>
        <taxon>Chromadorea</taxon>
        <taxon>Rhabditida</taxon>
        <taxon>Tylenchina</taxon>
        <taxon>Panagrolaimomorpha</taxon>
        <taxon>Panagrolaimoidea</taxon>
        <taxon>Panagrolaimidae</taxon>
        <taxon>Panagrellus</taxon>
    </lineage>
</organism>
<dbReference type="Proteomes" id="UP000492821">
    <property type="component" value="Unassembled WGS sequence"/>
</dbReference>
<proteinExistence type="predicted"/>
<dbReference type="WBParaSite" id="Pan_g6353.t1">
    <property type="protein sequence ID" value="Pan_g6353.t1"/>
    <property type="gene ID" value="Pan_g6353"/>
</dbReference>
<name>A0A7E4W4B1_PANRE</name>
<keyword evidence="2" id="KW-1185">Reference proteome</keyword>
<evidence type="ECO:0000256" key="1">
    <source>
        <dbReference type="SAM" id="MobiDB-lite"/>
    </source>
</evidence>
<protein>
    <submittedName>
        <fullName evidence="3">CACTA en-spm transposon protein</fullName>
    </submittedName>
</protein>